<gene>
    <name evidence="1" type="primary">Necator_chrI.g2536</name>
    <name evidence="1" type="ORF">RB195_006408</name>
</gene>
<name>A0ABR1BVA2_NECAM</name>
<protein>
    <submittedName>
        <fullName evidence="1">Uncharacterized protein</fullName>
    </submittedName>
</protein>
<keyword evidence="2" id="KW-1185">Reference proteome</keyword>
<proteinExistence type="predicted"/>
<dbReference type="Proteomes" id="UP001303046">
    <property type="component" value="Unassembled WGS sequence"/>
</dbReference>
<comment type="caution">
    <text evidence="1">The sequence shown here is derived from an EMBL/GenBank/DDBJ whole genome shotgun (WGS) entry which is preliminary data.</text>
</comment>
<evidence type="ECO:0000313" key="2">
    <source>
        <dbReference type="Proteomes" id="UP001303046"/>
    </source>
</evidence>
<accession>A0ABR1BVA2</accession>
<organism evidence="1 2">
    <name type="scientific">Necator americanus</name>
    <name type="common">Human hookworm</name>
    <dbReference type="NCBI Taxonomy" id="51031"/>
    <lineage>
        <taxon>Eukaryota</taxon>
        <taxon>Metazoa</taxon>
        <taxon>Ecdysozoa</taxon>
        <taxon>Nematoda</taxon>
        <taxon>Chromadorea</taxon>
        <taxon>Rhabditida</taxon>
        <taxon>Rhabditina</taxon>
        <taxon>Rhabditomorpha</taxon>
        <taxon>Strongyloidea</taxon>
        <taxon>Ancylostomatidae</taxon>
        <taxon>Bunostominae</taxon>
        <taxon>Necator</taxon>
    </lineage>
</organism>
<reference evidence="1 2" key="1">
    <citation type="submission" date="2023-08" db="EMBL/GenBank/DDBJ databases">
        <title>A Necator americanus chromosomal reference genome.</title>
        <authorList>
            <person name="Ilik V."/>
            <person name="Petrzelkova K.J."/>
            <person name="Pardy F."/>
            <person name="Fuh T."/>
            <person name="Niatou-Singa F.S."/>
            <person name="Gouil Q."/>
            <person name="Baker L."/>
            <person name="Ritchie M.E."/>
            <person name="Jex A.R."/>
            <person name="Gazzola D."/>
            <person name="Li H."/>
            <person name="Toshio Fujiwara R."/>
            <person name="Zhan B."/>
            <person name="Aroian R.V."/>
            <person name="Pafco B."/>
            <person name="Schwarz E.M."/>
        </authorList>
    </citation>
    <scope>NUCLEOTIDE SEQUENCE [LARGE SCALE GENOMIC DNA]</scope>
    <source>
        <strain evidence="1 2">Aroian</strain>
        <tissue evidence="1">Whole animal</tissue>
    </source>
</reference>
<sequence>MPVVDPHHELLVCLSAIRPIMMYESEAWTAPSTVMERLETCTERKLLTRLLGYFSPWVCYNEDLYAEIDVVYRRITRGRYQHLAPPSKMAKVNRLRLFGHIL</sequence>
<evidence type="ECO:0000313" key="1">
    <source>
        <dbReference type="EMBL" id="KAK6729335.1"/>
    </source>
</evidence>
<dbReference type="EMBL" id="JAVFWL010000001">
    <property type="protein sequence ID" value="KAK6729335.1"/>
    <property type="molecule type" value="Genomic_DNA"/>
</dbReference>